<dbReference type="GO" id="GO:0005929">
    <property type="term" value="C:cilium"/>
    <property type="evidence" value="ECO:0007669"/>
    <property type="project" value="UniProtKB-SubCell"/>
</dbReference>
<name>A0A7R8WIR5_9CRUS</name>
<gene>
    <name evidence="4" type="ORF">CTOB1V02_LOCUS7580</name>
</gene>
<keyword evidence="2" id="KW-0969">Cilium</keyword>
<dbReference type="EMBL" id="OB662237">
    <property type="protein sequence ID" value="CAD7229712.1"/>
    <property type="molecule type" value="Genomic_DNA"/>
</dbReference>
<comment type="subcellular location">
    <subcellularLocation>
        <location evidence="1">Cell projection</location>
        <location evidence="1">Cilium</location>
    </subcellularLocation>
</comment>
<dbReference type="AlphaFoldDB" id="A0A7R8WIR5"/>
<evidence type="ECO:0000256" key="3">
    <source>
        <dbReference type="ARBA" id="ARBA00023273"/>
    </source>
</evidence>
<keyword evidence="3" id="KW-0966">Cell projection</keyword>
<dbReference type="InterPro" id="IPR043596">
    <property type="entry name" value="CFAP53/TCHP"/>
</dbReference>
<dbReference type="OrthoDB" id="6431598at2759"/>
<dbReference type="PANTHER" id="PTHR31183:SF1">
    <property type="entry name" value="CILIA- AND FLAGELLA-ASSOCIATED PROTEIN 53"/>
    <property type="match status" value="1"/>
</dbReference>
<evidence type="ECO:0000256" key="1">
    <source>
        <dbReference type="ARBA" id="ARBA00004138"/>
    </source>
</evidence>
<evidence type="ECO:0000313" key="4">
    <source>
        <dbReference type="EMBL" id="CAD7229712.1"/>
    </source>
</evidence>
<reference evidence="4" key="1">
    <citation type="submission" date="2020-11" db="EMBL/GenBank/DDBJ databases">
        <authorList>
            <person name="Tran Van P."/>
        </authorList>
    </citation>
    <scope>NUCLEOTIDE SEQUENCE</scope>
</reference>
<dbReference type="PANTHER" id="PTHR31183">
    <property type="entry name" value="TRICHOPLEIN KERATIN FILAMENT-BINDING PROTEIN FAMILY MEMBER"/>
    <property type="match status" value="1"/>
</dbReference>
<sequence>MGGDTMRRQFLDPLGVHMGSMWIPAGASPPDVLLPAHLRQGSCPGEAVEESEERRLRAEEGKLAGAALSMEREIQAQKRAEEGRGKEQLRVQGSRHYEAKMNLRAMEVRDSLEEDRRILQRIMDEEARERSSREEGKNWQEELDKVRRVLEEQASHEKEREKVLENMFDEEARRMFEKREAEWTREAEARRRLMEDVIGGWREQMEERKMATRKEREGVERERKEIFLQLRHLEQMFLQLRDLEQMFLQLRHLQQIFLQLRHVEQMFLQLRHLQQIFLQLRHLEQMFLQY</sequence>
<organism evidence="4">
    <name type="scientific">Cyprideis torosa</name>
    <dbReference type="NCBI Taxonomy" id="163714"/>
    <lineage>
        <taxon>Eukaryota</taxon>
        <taxon>Metazoa</taxon>
        <taxon>Ecdysozoa</taxon>
        <taxon>Arthropoda</taxon>
        <taxon>Crustacea</taxon>
        <taxon>Oligostraca</taxon>
        <taxon>Ostracoda</taxon>
        <taxon>Podocopa</taxon>
        <taxon>Podocopida</taxon>
        <taxon>Cytherocopina</taxon>
        <taxon>Cytheroidea</taxon>
        <taxon>Cytherideidae</taxon>
        <taxon>Cyprideis</taxon>
    </lineage>
</organism>
<proteinExistence type="predicted"/>
<accession>A0A7R8WIR5</accession>
<evidence type="ECO:0000256" key="2">
    <source>
        <dbReference type="ARBA" id="ARBA00023069"/>
    </source>
</evidence>
<protein>
    <submittedName>
        <fullName evidence="4">Uncharacterized protein</fullName>
    </submittedName>
</protein>